<reference evidence="2 3" key="1">
    <citation type="journal article" date="2017" name="ISME J.">
        <title>Potential for microbial H2 and metal transformations associated with novel bacteria and archaea in deep terrestrial subsurface sediments.</title>
        <authorList>
            <person name="Hernsdorf A.W."/>
            <person name="Amano Y."/>
            <person name="Miyakawa K."/>
            <person name="Ise K."/>
            <person name="Suzuki Y."/>
            <person name="Anantharaman K."/>
            <person name="Probst A."/>
            <person name="Burstein D."/>
            <person name="Thomas B.C."/>
            <person name="Banfield J.F."/>
        </authorList>
    </citation>
    <scope>NUCLEOTIDE SEQUENCE [LARGE SCALE GENOMIC DNA]</scope>
    <source>
        <strain evidence="2">HGW-Kuenenbacteria-1</strain>
    </source>
</reference>
<evidence type="ECO:0000313" key="3">
    <source>
        <dbReference type="Proteomes" id="UP000233414"/>
    </source>
</evidence>
<feature type="domain" description="NIF system FeS cluster assembly NifU N-terminal" evidence="1">
    <location>
        <begin position="4"/>
        <end position="123"/>
    </location>
</feature>
<dbReference type="Pfam" id="PF01592">
    <property type="entry name" value="NifU_N"/>
    <property type="match status" value="1"/>
</dbReference>
<dbReference type="PANTHER" id="PTHR10093">
    <property type="entry name" value="IRON-SULFUR CLUSTER ASSEMBLY ENZYME NIFU HOMOLOG"/>
    <property type="match status" value="1"/>
</dbReference>
<dbReference type="AlphaFoldDB" id="A0A2N1UMP3"/>
<evidence type="ECO:0000259" key="1">
    <source>
        <dbReference type="Pfam" id="PF01592"/>
    </source>
</evidence>
<gene>
    <name evidence="2" type="ORF">CVV26_03305</name>
</gene>
<protein>
    <submittedName>
        <fullName evidence="2">Iron-sulfur cluster assembly scaffold protein</fullName>
    </submittedName>
</protein>
<dbReference type="Gene3D" id="3.90.1010.10">
    <property type="match status" value="1"/>
</dbReference>
<dbReference type="GO" id="GO:0005506">
    <property type="term" value="F:iron ion binding"/>
    <property type="evidence" value="ECO:0007669"/>
    <property type="project" value="InterPro"/>
</dbReference>
<dbReference type="CDD" id="cd06664">
    <property type="entry name" value="IscU_like"/>
    <property type="match status" value="1"/>
</dbReference>
<dbReference type="GO" id="GO:0051536">
    <property type="term" value="F:iron-sulfur cluster binding"/>
    <property type="evidence" value="ECO:0007669"/>
    <property type="project" value="InterPro"/>
</dbReference>
<evidence type="ECO:0000313" key="2">
    <source>
        <dbReference type="EMBL" id="PKL72013.1"/>
    </source>
</evidence>
<dbReference type="Proteomes" id="UP000233414">
    <property type="component" value="Unassembled WGS sequence"/>
</dbReference>
<dbReference type="SUPFAM" id="SSF82649">
    <property type="entry name" value="SufE/NifU"/>
    <property type="match status" value="1"/>
</dbReference>
<name>A0A2N1UMP3_9BACT</name>
<dbReference type="InterPro" id="IPR002871">
    <property type="entry name" value="NIF_FeS_clus_asmbl_NifU_N"/>
</dbReference>
<organism evidence="2 3">
    <name type="scientific">Candidatus Kuenenbacteria bacterium HGW-Kuenenbacteria-1</name>
    <dbReference type="NCBI Taxonomy" id="2013812"/>
    <lineage>
        <taxon>Bacteria</taxon>
        <taxon>Candidatus Kueneniibacteriota</taxon>
    </lineage>
</organism>
<proteinExistence type="predicted"/>
<dbReference type="GO" id="GO:0016226">
    <property type="term" value="P:iron-sulfur cluster assembly"/>
    <property type="evidence" value="ECO:0007669"/>
    <property type="project" value="InterPro"/>
</dbReference>
<comment type="caution">
    <text evidence="2">The sequence shown here is derived from an EMBL/GenBank/DDBJ whole genome shotgun (WGS) entry which is preliminary data.</text>
</comment>
<accession>A0A2N1UMP3</accession>
<sequence>MIDYNKKVIKYFTHPKNVGEIKNADAIGEAGNFVCGDKLTIYLKINPKSKKINQAKFLSYGCASNIATSSILTEMVKGKTIEQAKKISHQKITKALGGLPSEKIHCSILALDAFKKAIENYKKTL</sequence>
<dbReference type="EMBL" id="PGYQ01000021">
    <property type="protein sequence ID" value="PKL72013.1"/>
    <property type="molecule type" value="Genomic_DNA"/>
</dbReference>